<feature type="domain" description="Aminotransferase class V" evidence="9">
    <location>
        <begin position="4"/>
        <end position="372"/>
    </location>
</feature>
<keyword evidence="3" id="KW-0808">Transferase</keyword>
<proteinExistence type="inferred from homology"/>
<dbReference type="PANTHER" id="PTHR11601">
    <property type="entry name" value="CYSTEINE DESULFURYLASE FAMILY MEMBER"/>
    <property type="match status" value="1"/>
</dbReference>
<evidence type="ECO:0000259" key="9">
    <source>
        <dbReference type="Pfam" id="PF00266"/>
    </source>
</evidence>
<dbReference type="PANTHER" id="PTHR11601:SF34">
    <property type="entry name" value="CYSTEINE DESULFURASE"/>
    <property type="match status" value="1"/>
</dbReference>
<comment type="catalytic activity">
    <reaction evidence="8">
        <text>(sulfur carrier)-H + L-cysteine = (sulfur carrier)-SH + L-alanine</text>
        <dbReference type="Rhea" id="RHEA:43892"/>
        <dbReference type="Rhea" id="RHEA-COMP:14737"/>
        <dbReference type="Rhea" id="RHEA-COMP:14739"/>
        <dbReference type="ChEBI" id="CHEBI:29917"/>
        <dbReference type="ChEBI" id="CHEBI:35235"/>
        <dbReference type="ChEBI" id="CHEBI:57972"/>
        <dbReference type="ChEBI" id="CHEBI:64428"/>
        <dbReference type="EC" id="2.8.1.7"/>
    </reaction>
</comment>
<keyword evidence="7" id="KW-0411">Iron-sulfur</keyword>
<evidence type="ECO:0000256" key="2">
    <source>
        <dbReference type="ARBA" id="ARBA00006490"/>
    </source>
</evidence>
<evidence type="ECO:0000256" key="4">
    <source>
        <dbReference type="ARBA" id="ARBA00022723"/>
    </source>
</evidence>
<keyword evidence="4" id="KW-0479">Metal-binding</keyword>
<dbReference type="PIRSF" id="PIRSF005572">
    <property type="entry name" value="NifS"/>
    <property type="match status" value="1"/>
</dbReference>
<evidence type="ECO:0000256" key="1">
    <source>
        <dbReference type="ARBA" id="ARBA00001933"/>
    </source>
</evidence>
<dbReference type="InterPro" id="IPR016454">
    <property type="entry name" value="Cysteine_dSase"/>
</dbReference>
<protein>
    <submittedName>
        <fullName evidence="10">Cysteine desulfurase</fullName>
    </submittedName>
</protein>
<dbReference type="InterPro" id="IPR015421">
    <property type="entry name" value="PyrdxlP-dep_Trfase_major"/>
</dbReference>
<dbReference type="Proteomes" id="UP000320813">
    <property type="component" value="Unassembled WGS sequence"/>
</dbReference>
<dbReference type="AlphaFoldDB" id="A0A519BC29"/>
<organism evidence="10 11">
    <name type="scientific">Candidatus Acidulodesulfobacterium ferriphilum</name>
    <dbReference type="NCBI Taxonomy" id="2597223"/>
    <lineage>
        <taxon>Bacteria</taxon>
        <taxon>Deltaproteobacteria</taxon>
        <taxon>Candidatus Acidulodesulfobacterales</taxon>
        <taxon>Candidatus Acidulodesulfobacterium</taxon>
    </lineage>
</organism>
<dbReference type="GO" id="GO:0031071">
    <property type="term" value="F:cysteine desulfurase activity"/>
    <property type="evidence" value="ECO:0007669"/>
    <property type="project" value="UniProtKB-EC"/>
</dbReference>
<gene>
    <name evidence="10" type="ORF">EVJ47_00655</name>
</gene>
<dbReference type="EMBL" id="SGBD01000001">
    <property type="protein sequence ID" value="RZD14829.1"/>
    <property type="molecule type" value="Genomic_DNA"/>
</dbReference>
<evidence type="ECO:0000256" key="6">
    <source>
        <dbReference type="ARBA" id="ARBA00023004"/>
    </source>
</evidence>
<comment type="caution">
    <text evidence="10">The sequence shown here is derived from an EMBL/GenBank/DDBJ whole genome shotgun (WGS) entry which is preliminary data.</text>
</comment>
<name>A0A519BC29_9DELT</name>
<accession>A0A519BC29</accession>
<dbReference type="GO" id="GO:0051536">
    <property type="term" value="F:iron-sulfur cluster binding"/>
    <property type="evidence" value="ECO:0007669"/>
    <property type="project" value="UniProtKB-KW"/>
</dbReference>
<evidence type="ECO:0000256" key="7">
    <source>
        <dbReference type="ARBA" id="ARBA00023014"/>
    </source>
</evidence>
<dbReference type="GO" id="GO:0046872">
    <property type="term" value="F:metal ion binding"/>
    <property type="evidence" value="ECO:0007669"/>
    <property type="project" value="UniProtKB-KW"/>
</dbReference>
<sequence length="389" mass="42321">MPRIYLDYNATTPLDPIVLEEVINTLKNFQGNPSSVYEEGRAARILIEDSRDFVKSFLDAGGEGEIVFTSSGSESINLAIIGAVYAYKRLNKNKTPHIITSQVEHHAVLNTFKFLETQGVETSYIGINEFGELIINDLISSIKENTILVSVMGANNETGTIFPLKQILKAVKNAKDNILFHSDLVQIIGKSGFSLKDIPLDLCSFSGHKFYALKGCGALYIKKGVKIDPVIYGGHQERGLRAGTENTAGIVSIAKGLGVFKNGMDDELKRISVFGGIFLDKLFSAIEGIKLNGHPVNRLKNTVNVSFDGVKAESLLFNLDLYGISASAGSACNAGAISLSHVLRAHGYDIKRIESAIRFSIGRFTTMDDIDYAISAIKKGVLKLRANPV</sequence>
<evidence type="ECO:0000313" key="10">
    <source>
        <dbReference type="EMBL" id="RZD14829.1"/>
    </source>
</evidence>
<dbReference type="InterPro" id="IPR000192">
    <property type="entry name" value="Aminotrans_V_dom"/>
</dbReference>
<comment type="cofactor">
    <cofactor evidence="1">
        <name>pyridoxal 5'-phosphate</name>
        <dbReference type="ChEBI" id="CHEBI:597326"/>
    </cofactor>
</comment>
<dbReference type="Gene3D" id="1.10.260.50">
    <property type="match status" value="1"/>
</dbReference>
<keyword evidence="5" id="KW-0663">Pyridoxal phosphate</keyword>
<evidence type="ECO:0000256" key="8">
    <source>
        <dbReference type="ARBA" id="ARBA00050776"/>
    </source>
</evidence>
<dbReference type="Pfam" id="PF00266">
    <property type="entry name" value="Aminotran_5"/>
    <property type="match status" value="1"/>
</dbReference>
<evidence type="ECO:0000313" key="11">
    <source>
        <dbReference type="Proteomes" id="UP000320813"/>
    </source>
</evidence>
<reference evidence="10 11" key="1">
    <citation type="submission" date="2019-01" db="EMBL/GenBank/DDBJ databases">
        <title>Insights into ecological role of a new deltaproteobacterial order Candidatus Sinidesulfobacterales (Sva0485) by metagenomics and metatranscriptomics.</title>
        <authorList>
            <person name="Tan S."/>
            <person name="Liu J."/>
            <person name="Fang Y."/>
            <person name="Hedlund B.P."/>
            <person name="Lian Z.H."/>
            <person name="Huang L.Y."/>
            <person name="Li J.T."/>
            <person name="Huang L.N."/>
            <person name="Li W.J."/>
            <person name="Jiang H.C."/>
            <person name="Dong H.L."/>
            <person name="Shu W.S."/>
        </authorList>
    </citation>
    <scope>NUCLEOTIDE SEQUENCE [LARGE SCALE GENOMIC DNA]</scope>
    <source>
        <strain evidence="10">AP3</strain>
    </source>
</reference>
<dbReference type="Gene3D" id="3.90.1150.10">
    <property type="entry name" value="Aspartate Aminotransferase, domain 1"/>
    <property type="match status" value="1"/>
</dbReference>
<dbReference type="SUPFAM" id="SSF53383">
    <property type="entry name" value="PLP-dependent transferases"/>
    <property type="match status" value="1"/>
</dbReference>
<keyword evidence="6" id="KW-0408">Iron</keyword>
<evidence type="ECO:0000256" key="3">
    <source>
        <dbReference type="ARBA" id="ARBA00022679"/>
    </source>
</evidence>
<dbReference type="InterPro" id="IPR015422">
    <property type="entry name" value="PyrdxlP-dep_Trfase_small"/>
</dbReference>
<dbReference type="InterPro" id="IPR015424">
    <property type="entry name" value="PyrdxlP-dep_Trfase"/>
</dbReference>
<comment type="similarity">
    <text evidence="2">Belongs to the class-V pyridoxal-phosphate-dependent aminotransferase family. NifS/IscS subfamily.</text>
</comment>
<evidence type="ECO:0000256" key="5">
    <source>
        <dbReference type="ARBA" id="ARBA00022898"/>
    </source>
</evidence>
<dbReference type="Gene3D" id="3.40.640.10">
    <property type="entry name" value="Type I PLP-dependent aspartate aminotransferase-like (Major domain)"/>
    <property type="match status" value="1"/>
</dbReference>